<organism evidence="1 2">
    <name type="scientific">Blastomyces silverae</name>
    <dbReference type="NCBI Taxonomy" id="2060906"/>
    <lineage>
        <taxon>Eukaryota</taxon>
        <taxon>Fungi</taxon>
        <taxon>Dikarya</taxon>
        <taxon>Ascomycota</taxon>
        <taxon>Pezizomycotina</taxon>
        <taxon>Eurotiomycetes</taxon>
        <taxon>Eurotiomycetidae</taxon>
        <taxon>Onygenales</taxon>
        <taxon>Ajellomycetaceae</taxon>
        <taxon>Blastomyces</taxon>
    </lineage>
</organism>
<evidence type="ECO:0000313" key="2">
    <source>
        <dbReference type="Proteomes" id="UP000053573"/>
    </source>
</evidence>
<dbReference type="EMBL" id="LDEV01003588">
    <property type="protein sequence ID" value="KLJ05542.1"/>
    <property type="molecule type" value="Genomic_DNA"/>
</dbReference>
<name>A0A0H1B3F6_9EURO</name>
<keyword evidence="2" id="KW-1185">Reference proteome</keyword>
<reference evidence="2" key="1">
    <citation type="journal article" date="2015" name="PLoS Genet.">
        <title>The dynamic genome and transcriptome of the human fungal pathogen Blastomyces and close relative Emmonsia.</title>
        <authorList>
            <person name="Munoz J.F."/>
            <person name="Gauthier G.M."/>
            <person name="Desjardins C.A."/>
            <person name="Gallo J.E."/>
            <person name="Holder J."/>
            <person name="Sullivan T.D."/>
            <person name="Marty A.J."/>
            <person name="Carmen J.C."/>
            <person name="Chen Z."/>
            <person name="Ding L."/>
            <person name="Gujja S."/>
            <person name="Magrini V."/>
            <person name="Misas E."/>
            <person name="Mitreva M."/>
            <person name="Priest M."/>
            <person name="Saif S."/>
            <person name="Whiston E.A."/>
            <person name="Young S."/>
            <person name="Zeng Q."/>
            <person name="Goldman W.E."/>
            <person name="Mardis E.R."/>
            <person name="Taylor J.W."/>
            <person name="McEwen J.G."/>
            <person name="Clay O.K."/>
            <person name="Klein B.S."/>
            <person name="Cuomo C.A."/>
        </authorList>
    </citation>
    <scope>NUCLEOTIDE SEQUENCE [LARGE SCALE GENOMIC DNA]</scope>
    <source>
        <strain evidence="2">UAMH 139</strain>
    </source>
</reference>
<dbReference type="Proteomes" id="UP000053573">
    <property type="component" value="Unassembled WGS sequence"/>
</dbReference>
<protein>
    <submittedName>
        <fullName evidence="1">Uncharacterized protein</fullName>
    </submittedName>
</protein>
<comment type="caution">
    <text evidence="1">The sequence shown here is derived from an EMBL/GenBank/DDBJ whole genome shotgun (WGS) entry which is preliminary data.</text>
</comment>
<sequence>MADPITPDSIVIAPNSSAAELELGKMPTREAAGTKATKDSDLDRFLAAFDQQTLYGAEDYVRVRRIGLAYYYGFDHYSSRSIYHWRPVRYDLDMTPAESPNRPSMDVAIDLVFG</sequence>
<accession>A0A0H1B3F6</accession>
<dbReference type="STRING" id="2060906.A0A0H1B3F6"/>
<gene>
    <name evidence="1" type="ORF">EMPG_10938</name>
</gene>
<dbReference type="AlphaFoldDB" id="A0A0H1B3F6"/>
<evidence type="ECO:0000313" key="1">
    <source>
        <dbReference type="EMBL" id="KLJ05542.1"/>
    </source>
</evidence>
<proteinExistence type="predicted"/>